<feature type="region of interest" description="Disordered" evidence="1">
    <location>
        <begin position="464"/>
        <end position="506"/>
    </location>
</feature>
<organism evidence="2 3">
    <name type="scientific">Dryococelus australis</name>
    <dbReference type="NCBI Taxonomy" id="614101"/>
    <lineage>
        <taxon>Eukaryota</taxon>
        <taxon>Metazoa</taxon>
        <taxon>Ecdysozoa</taxon>
        <taxon>Arthropoda</taxon>
        <taxon>Hexapoda</taxon>
        <taxon>Insecta</taxon>
        <taxon>Pterygota</taxon>
        <taxon>Neoptera</taxon>
        <taxon>Polyneoptera</taxon>
        <taxon>Phasmatodea</taxon>
        <taxon>Verophasmatodea</taxon>
        <taxon>Anareolatae</taxon>
        <taxon>Phasmatidae</taxon>
        <taxon>Eurycanthinae</taxon>
        <taxon>Dryococelus</taxon>
    </lineage>
</organism>
<evidence type="ECO:0000313" key="2">
    <source>
        <dbReference type="EMBL" id="KAJ8886580.1"/>
    </source>
</evidence>
<keyword evidence="3" id="KW-1185">Reference proteome</keyword>
<feature type="compositionally biased region" description="Basic and acidic residues" evidence="1">
    <location>
        <begin position="478"/>
        <end position="505"/>
    </location>
</feature>
<protein>
    <submittedName>
        <fullName evidence="2">Uncharacterized protein</fullName>
    </submittedName>
</protein>
<dbReference type="EMBL" id="JARBHB010000004">
    <property type="protein sequence ID" value="KAJ8886580.1"/>
    <property type="molecule type" value="Genomic_DNA"/>
</dbReference>
<feature type="region of interest" description="Disordered" evidence="1">
    <location>
        <begin position="519"/>
        <end position="540"/>
    </location>
</feature>
<comment type="caution">
    <text evidence="2">The sequence shown here is derived from an EMBL/GenBank/DDBJ whole genome shotgun (WGS) entry which is preliminary data.</text>
</comment>
<evidence type="ECO:0000256" key="1">
    <source>
        <dbReference type="SAM" id="MobiDB-lite"/>
    </source>
</evidence>
<feature type="region of interest" description="Disordered" evidence="1">
    <location>
        <begin position="304"/>
        <end position="341"/>
    </location>
</feature>
<sequence>MWESKMVASSRRHTMAASSRRQTIWLPLADATSYIVNIERMNQQGQLTLLVYTLKQLYDGAFTTLCLFTFQMSMASRKAKATEEQQVKPKRAEWMEEPLLVFYIPRRTYYCAMSNITHPYDISKGVADRKWLRVFLKRHHGIANRKTQIVTFANAIGTAIPSMILLKGQRLKPKCYNDMPVGSLICMCSKGSSTNALFIRWLEHFSRYKACLKSPRRKHPACSRPVRDNTLLPMELLLGYDRTKDIRLTRSTLGPTLSRVWGRSVTAPNIVSGFRVTGIYPFEPHKIPDEAFAPSAVTEIPQEEVANDENVNDSSHSNDPTRKGNVALINDQNDTDDSSNEQFNMSFNVLNFCQHRNLIPEQEKKLINYQGHKGKTNVKGTRERKDAAPRTRKMARLESNHNVQKDRESLGEFGNPSTSVMNVSNDSWYCSVCETDEEADMMLYSTCLKHFHENRVGITKRDKIDDKQDSCQTADDCGGEKKEGCDPGVKGGREKKGREKEERGRERKKLWNVKYWEDSEETLDDGKRRNPEWTPTERNY</sequence>
<gene>
    <name evidence="2" type="ORF">PR048_012792</name>
</gene>
<accession>A0ABQ9HQM0</accession>
<dbReference type="Proteomes" id="UP001159363">
    <property type="component" value="Chromosome X"/>
</dbReference>
<proteinExistence type="predicted"/>
<evidence type="ECO:0000313" key="3">
    <source>
        <dbReference type="Proteomes" id="UP001159363"/>
    </source>
</evidence>
<name>A0ABQ9HQM0_9NEOP</name>
<reference evidence="2 3" key="1">
    <citation type="submission" date="2023-02" db="EMBL/GenBank/DDBJ databases">
        <title>LHISI_Scaffold_Assembly.</title>
        <authorList>
            <person name="Stuart O.P."/>
            <person name="Cleave R."/>
            <person name="Magrath M.J.L."/>
            <person name="Mikheyev A.S."/>
        </authorList>
    </citation>
    <scope>NUCLEOTIDE SEQUENCE [LARGE SCALE GENOMIC DNA]</scope>
    <source>
        <strain evidence="2">Daus_M_001</strain>
        <tissue evidence="2">Leg muscle</tissue>
    </source>
</reference>